<name>A0AAD8DC38_ACIOX</name>
<proteinExistence type="predicted"/>
<keyword evidence="2" id="KW-1185">Reference proteome</keyword>
<reference evidence="1" key="1">
    <citation type="submission" date="2022-02" db="EMBL/GenBank/DDBJ databases">
        <title>Atlantic sturgeon de novo genome assembly.</title>
        <authorList>
            <person name="Stock M."/>
            <person name="Klopp C."/>
            <person name="Guiguen Y."/>
            <person name="Cabau C."/>
            <person name="Parinello H."/>
            <person name="Santidrian Yebra-Pimentel E."/>
            <person name="Kuhl H."/>
            <person name="Dirks R.P."/>
            <person name="Guessner J."/>
            <person name="Wuertz S."/>
            <person name="Du K."/>
            <person name="Schartl M."/>
        </authorList>
    </citation>
    <scope>NUCLEOTIDE SEQUENCE</scope>
    <source>
        <strain evidence="1">STURGEONOMICS-FGT-2020</strain>
        <tissue evidence="1">Whole blood</tissue>
    </source>
</reference>
<dbReference type="GO" id="GO:0004852">
    <property type="term" value="F:uroporphyrinogen-III synthase activity"/>
    <property type="evidence" value="ECO:0007669"/>
    <property type="project" value="InterPro"/>
</dbReference>
<dbReference type="InterPro" id="IPR036108">
    <property type="entry name" value="4pyrrol_syn_uPrphyn_synt_sf"/>
</dbReference>
<sequence>QLSHPDKYGGLIFTSPRAVEAVSLCLEQNSKREEWMESLKDQWNAKSVYVVGKATSSLGRSHTGDFIVFYTFSLKCCIIDPQFFTFSLCSE</sequence>
<dbReference type="PANTHER" id="PTHR12390">
    <property type="entry name" value="UROPORPHYRINOGEN III SYNTHASE"/>
    <property type="match status" value="1"/>
</dbReference>
<comment type="caution">
    <text evidence="1">The sequence shown here is derived from an EMBL/GenBank/DDBJ whole genome shotgun (WGS) entry which is preliminary data.</text>
</comment>
<gene>
    <name evidence="1" type="primary">UROS</name>
    <name evidence="1" type="ORF">AOXY_G13306</name>
</gene>
<feature type="non-terminal residue" evidence="1">
    <location>
        <position position="91"/>
    </location>
</feature>
<evidence type="ECO:0000313" key="1">
    <source>
        <dbReference type="EMBL" id="KAK1166610.1"/>
    </source>
</evidence>
<dbReference type="InterPro" id="IPR039793">
    <property type="entry name" value="UROS/Hem4"/>
</dbReference>
<dbReference type="Proteomes" id="UP001230051">
    <property type="component" value="Unassembled WGS sequence"/>
</dbReference>
<dbReference type="GO" id="GO:0005829">
    <property type="term" value="C:cytosol"/>
    <property type="evidence" value="ECO:0007669"/>
    <property type="project" value="TreeGrafter"/>
</dbReference>
<evidence type="ECO:0000313" key="2">
    <source>
        <dbReference type="Proteomes" id="UP001230051"/>
    </source>
</evidence>
<dbReference type="AlphaFoldDB" id="A0AAD8DC38"/>
<dbReference type="PANTHER" id="PTHR12390:SF0">
    <property type="entry name" value="UROPORPHYRINOGEN-III SYNTHASE"/>
    <property type="match status" value="1"/>
</dbReference>
<dbReference type="GO" id="GO:0006780">
    <property type="term" value="P:uroporphyrinogen III biosynthetic process"/>
    <property type="evidence" value="ECO:0007669"/>
    <property type="project" value="InterPro"/>
</dbReference>
<organism evidence="1 2">
    <name type="scientific">Acipenser oxyrinchus oxyrinchus</name>
    <dbReference type="NCBI Taxonomy" id="40147"/>
    <lineage>
        <taxon>Eukaryota</taxon>
        <taxon>Metazoa</taxon>
        <taxon>Chordata</taxon>
        <taxon>Craniata</taxon>
        <taxon>Vertebrata</taxon>
        <taxon>Euteleostomi</taxon>
        <taxon>Actinopterygii</taxon>
        <taxon>Chondrostei</taxon>
        <taxon>Acipenseriformes</taxon>
        <taxon>Acipenseridae</taxon>
        <taxon>Acipenser</taxon>
    </lineage>
</organism>
<dbReference type="Gene3D" id="3.40.50.10090">
    <property type="match status" value="1"/>
</dbReference>
<dbReference type="SUPFAM" id="SSF69618">
    <property type="entry name" value="HemD-like"/>
    <property type="match status" value="1"/>
</dbReference>
<dbReference type="EMBL" id="JAGXEW010000011">
    <property type="protein sequence ID" value="KAK1166610.1"/>
    <property type="molecule type" value="Genomic_DNA"/>
</dbReference>
<protein>
    <submittedName>
        <fullName evidence="1">Uroporphyrinogen-III synthase</fullName>
    </submittedName>
</protein>
<accession>A0AAD8DC38</accession>